<evidence type="ECO:0000313" key="5">
    <source>
        <dbReference type="Proteomes" id="UP000315017"/>
    </source>
</evidence>
<gene>
    <name evidence="4" type="ORF">ETAA8_63150</name>
</gene>
<dbReference type="NCBIfam" id="TIGR00730">
    <property type="entry name" value="Rossman fold protein, TIGR00730 family"/>
    <property type="match status" value="1"/>
</dbReference>
<dbReference type="Proteomes" id="UP000315017">
    <property type="component" value="Chromosome"/>
</dbReference>
<dbReference type="GO" id="GO:0009691">
    <property type="term" value="P:cytokinin biosynthetic process"/>
    <property type="evidence" value="ECO:0007669"/>
    <property type="project" value="InterPro"/>
</dbReference>
<evidence type="ECO:0000256" key="3">
    <source>
        <dbReference type="ARBA" id="ARBA00031983"/>
    </source>
</evidence>
<protein>
    <recommendedName>
        <fullName evidence="3">AMP nucleosidase</fullName>
        <ecNumber evidence="2">3.2.2.4</ecNumber>
    </recommendedName>
    <alternativeName>
        <fullName evidence="3">AMP nucleosidase</fullName>
    </alternativeName>
</protein>
<dbReference type="PANTHER" id="PTHR43393">
    <property type="entry name" value="CYTOKININ RIBOSIDE 5'-MONOPHOSPHATE PHOSPHORIBOHYDROLASE"/>
    <property type="match status" value="1"/>
</dbReference>
<dbReference type="AlphaFoldDB" id="A0A517YLQ4"/>
<dbReference type="EMBL" id="CP036274">
    <property type="protein sequence ID" value="QDU31162.1"/>
    <property type="molecule type" value="Genomic_DNA"/>
</dbReference>
<dbReference type="InterPro" id="IPR031100">
    <property type="entry name" value="LOG_fam"/>
</dbReference>
<evidence type="ECO:0000256" key="1">
    <source>
        <dbReference type="ARBA" id="ARBA00000274"/>
    </source>
</evidence>
<dbReference type="KEGG" id="aagg:ETAA8_63150"/>
<dbReference type="Gene3D" id="3.40.50.450">
    <property type="match status" value="1"/>
</dbReference>
<dbReference type="PANTHER" id="PTHR43393:SF2">
    <property type="entry name" value="CYTOKININ RIBOSIDE 5'-MONOPHOSPHATE PHOSPHORIBOHYDROLASE"/>
    <property type="match status" value="1"/>
</dbReference>
<dbReference type="SUPFAM" id="SSF102405">
    <property type="entry name" value="MCP/YpsA-like"/>
    <property type="match status" value="1"/>
</dbReference>
<sequence>MKGGRDQGIEGKKLKRKRNYRISTCSPAISTSLPPFLPSSLIITPCPATEYMLVTDNEGELVPDPVIPRFNPDGAAMGNDDDRLKHIEDLIQTIKESADKMAADGSSRGDLKLISRTLRELRYAFKVFAPYRKRRKVTVFGSARTKPEEPAYQEAVHLGRVFAENDWLVVTGAAAGIMEAGHQGAGREHSMGLNIMLPFEQQANPVIRDDHKLVHMKYFFTRKLMFVKECDAVVCLPGGFGTLDEAMEVITLLQTGKRDMVPVVLLDPPGGKYWADLDQFLKSHLLGNRLISPEDQYLYTVCDSYEVALQEVLNFFKVYHSMRYVKRELVFRLNEPLEPALLEAIQANFKDILAEGTFTQRDALPAEKDEPDLAQKARLVFTFNRRNFGRLRFLIDTINLGRLAPSRFGNK</sequence>
<dbReference type="GO" id="GO:0008714">
    <property type="term" value="F:AMP nucleosidase activity"/>
    <property type="evidence" value="ECO:0007669"/>
    <property type="project" value="UniProtKB-EC"/>
</dbReference>
<dbReference type="EC" id="3.2.2.4" evidence="2"/>
<keyword evidence="5" id="KW-1185">Reference proteome</keyword>
<dbReference type="GO" id="GO:0005829">
    <property type="term" value="C:cytosol"/>
    <property type="evidence" value="ECO:0007669"/>
    <property type="project" value="TreeGrafter"/>
</dbReference>
<name>A0A517YLQ4_9BACT</name>
<dbReference type="InterPro" id="IPR052341">
    <property type="entry name" value="LOG_family_nucleotidases"/>
</dbReference>
<proteinExistence type="predicted"/>
<evidence type="ECO:0000256" key="2">
    <source>
        <dbReference type="ARBA" id="ARBA00011985"/>
    </source>
</evidence>
<organism evidence="4 5">
    <name type="scientific">Anatilimnocola aggregata</name>
    <dbReference type="NCBI Taxonomy" id="2528021"/>
    <lineage>
        <taxon>Bacteria</taxon>
        <taxon>Pseudomonadati</taxon>
        <taxon>Planctomycetota</taxon>
        <taxon>Planctomycetia</taxon>
        <taxon>Pirellulales</taxon>
        <taxon>Pirellulaceae</taxon>
        <taxon>Anatilimnocola</taxon>
    </lineage>
</organism>
<reference evidence="4 5" key="1">
    <citation type="submission" date="2019-02" db="EMBL/GenBank/DDBJ databases">
        <title>Deep-cultivation of Planctomycetes and their phenomic and genomic characterization uncovers novel biology.</title>
        <authorList>
            <person name="Wiegand S."/>
            <person name="Jogler M."/>
            <person name="Boedeker C."/>
            <person name="Pinto D."/>
            <person name="Vollmers J."/>
            <person name="Rivas-Marin E."/>
            <person name="Kohn T."/>
            <person name="Peeters S.H."/>
            <person name="Heuer A."/>
            <person name="Rast P."/>
            <person name="Oberbeckmann S."/>
            <person name="Bunk B."/>
            <person name="Jeske O."/>
            <person name="Meyerdierks A."/>
            <person name="Storesund J.E."/>
            <person name="Kallscheuer N."/>
            <person name="Luecker S."/>
            <person name="Lage O.M."/>
            <person name="Pohl T."/>
            <person name="Merkel B.J."/>
            <person name="Hornburger P."/>
            <person name="Mueller R.-W."/>
            <person name="Bruemmer F."/>
            <person name="Labrenz M."/>
            <person name="Spormann A.M."/>
            <person name="Op den Camp H."/>
            <person name="Overmann J."/>
            <person name="Amann R."/>
            <person name="Jetten M.S.M."/>
            <person name="Mascher T."/>
            <person name="Medema M.H."/>
            <person name="Devos D.P."/>
            <person name="Kaster A.-K."/>
            <person name="Ovreas L."/>
            <person name="Rohde M."/>
            <person name="Galperin M.Y."/>
            <person name="Jogler C."/>
        </authorList>
    </citation>
    <scope>NUCLEOTIDE SEQUENCE [LARGE SCALE GENOMIC DNA]</scope>
    <source>
        <strain evidence="4 5">ETA_A8</strain>
    </source>
</reference>
<dbReference type="Pfam" id="PF03641">
    <property type="entry name" value="Lysine_decarbox"/>
    <property type="match status" value="1"/>
</dbReference>
<dbReference type="InterPro" id="IPR005269">
    <property type="entry name" value="LOG"/>
</dbReference>
<accession>A0A517YLQ4</accession>
<evidence type="ECO:0000313" key="4">
    <source>
        <dbReference type="EMBL" id="QDU31162.1"/>
    </source>
</evidence>
<comment type="catalytic activity">
    <reaction evidence="1">
        <text>AMP + H2O = D-ribose 5-phosphate + adenine</text>
        <dbReference type="Rhea" id="RHEA:20129"/>
        <dbReference type="ChEBI" id="CHEBI:15377"/>
        <dbReference type="ChEBI" id="CHEBI:16708"/>
        <dbReference type="ChEBI" id="CHEBI:78346"/>
        <dbReference type="ChEBI" id="CHEBI:456215"/>
        <dbReference type="EC" id="3.2.2.4"/>
    </reaction>
</comment>